<dbReference type="EMBL" id="VCLB01000002">
    <property type="protein sequence ID" value="TNB49025.1"/>
    <property type="molecule type" value="Genomic_DNA"/>
</dbReference>
<keyword evidence="2" id="KW-0378">Hydrolase</keyword>
<dbReference type="PANTHER" id="PTHR10819">
    <property type="entry name" value="PHOSPHOTRIESTERASE-RELATED"/>
    <property type="match status" value="1"/>
</dbReference>
<sequence>MTKDNRQKGYVQTVTGPIRPDALGPTLMHEHVLCDLTPPARRGGREVEITFQNVFDVNWRPNDYPGNHRLQDEDVAIREARWFAEAGGGTIVDVTTGGIVPDPAGLARVARASGVNIVMGAGFYTEPFLDADTLSLSEDALFDIMLAQMVDGETGIRCGIIGEIGCSWPLTPFEARSLAAAARTQRETGATITVHPGRHPDAPHEILDILEKNGADIARVIIDHMERTLLEPEVLALARRGCVVEYDFFGIEQSNYWLGILDLPTDWMRIRTIAKLFDAGLGDRVTLSHDICTRGRLQSHGGHGYSHLLRNVVPLMKDRGFGQAEIDQLLVETPRRLLTLPG</sequence>
<gene>
    <name evidence="5" type="ORF">FF124_03255</name>
</gene>
<feature type="binding site" evidence="3">
    <location>
        <position position="195"/>
    </location>
    <ligand>
        <name>a divalent metal cation</name>
        <dbReference type="ChEBI" id="CHEBI:60240"/>
        <label>2</label>
    </ligand>
</feature>
<reference evidence="5 6" key="1">
    <citation type="submission" date="2019-06" db="EMBL/GenBank/DDBJ databases">
        <title>Martelella lutilitoris sp. nov., isolated from a tidal mudflat.</title>
        <authorList>
            <person name="Kim Y.-J."/>
        </authorList>
    </citation>
    <scope>NUCLEOTIDE SEQUENCE [LARGE SCALE GENOMIC DNA]</scope>
    <source>
        <strain evidence="5 6">GH2-6</strain>
    </source>
</reference>
<dbReference type="OrthoDB" id="9795018at2"/>
<comment type="cofactor">
    <cofactor evidence="3">
        <name>a divalent metal cation</name>
        <dbReference type="ChEBI" id="CHEBI:60240"/>
    </cofactor>
    <text evidence="3">Binds 2 divalent metal cations per subunit.</text>
</comment>
<dbReference type="InterPro" id="IPR032466">
    <property type="entry name" value="Metal_Hydrolase"/>
</dbReference>
<dbReference type="PROSITE" id="PS01322">
    <property type="entry name" value="PHOSPHOTRIESTERASE_1"/>
    <property type="match status" value="1"/>
</dbReference>
<dbReference type="GO" id="GO:0016788">
    <property type="term" value="F:hydrolase activity, acting on ester bonds"/>
    <property type="evidence" value="ECO:0007669"/>
    <property type="project" value="InterPro"/>
</dbReference>
<feature type="binding site" evidence="3">
    <location>
        <position position="163"/>
    </location>
    <ligand>
        <name>a divalent metal cation</name>
        <dbReference type="ChEBI" id="CHEBI:60240"/>
        <label>2</label>
    </ligand>
</feature>
<evidence type="ECO:0000256" key="4">
    <source>
        <dbReference type="PROSITE-ProRule" id="PRU00679"/>
    </source>
</evidence>
<feature type="binding site" evidence="3">
    <location>
        <position position="163"/>
    </location>
    <ligand>
        <name>a divalent metal cation</name>
        <dbReference type="ChEBI" id="CHEBI:60240"/>
        <label>1</label>
    </ligand>
</feature>
<evidence type="ECO:0000256" key="2">
    <source>
        <dbReference type="ARBA" id="ARBA00022801"/>
    </source>
</evidence>
<dbReference type="GO" id="GO:0008270">
    <property type="term" value="F:zinc ion binding"/>
    <property type="evidence" value="ECO:0007669"/>
    <property type="project" value="InterPro"/>
</dbReference>
<organism evidence="5 6">
    <name type="scientific">Martelella lutilitoris</name>
    <dbReference type="NCBI Taxonomy" id="2583532"/>
    <lineage>
        <taxon>Bacteria</taxon>
        <taxon>Pseudomonadati</taxon>
        <taxon>Pseudomonadota</taxon>
        <taxon>Alphaproteobacteria</taxon>
        <taxon>Hyphomicrobiales</taxon>
        <taxon>Aurantimonadaceae</taxon>
        <taxon>Martelella</taxon>
    </lineage>
</organism>
<feature type="binding site" evidence="3">
    <location>
        <position position="29"/>
    </location>
    <ligand>
        <name>a divalent metal cation</name>
        <dbReference type="ChEBI" id="CHEBI:60240"/>
        <label>1</label>
    </ligand>
</feature>
<feature type="binding site" evidence="3">
    <location>
        <position position="224"/>
    </location>
    <ligand>
        <name>a divalent metal cation</name>
        <dbReference type="ChEBI" id="CHEBI:60240"/>
        <label>2</label>
    </ligand>
</feature>
<dbReference type="SUPFAM" id="SSF51556">
    <property type="entry name" value="Metallo-dependent hydrolases"/>
    <property type="match status" value="1"/>
</dbReference>
<protein>
    <submittedName>
        <fullName evidence="5">Aryldialkylphosphatase</fullName>
    </submittedName>
</protein>
<evidence type="ECO:0000313" key="6">
    <source>
        <dbReference type="Proteomes" id="UP000307874"/>
    </source>
</evidence>
<dbReference type="InterPro" id="IPR017947">
    <property type="entry name" value="AryldialkylPase_Zn-BS"/>
</dbReference>
<name>A0A5C4JUC9_9HYPH</name>
<feature type="binding site" evidence="3">
    <location>
        <position position="31"/>
    </location>
    <ligand>
        <name>a divalent metal cation</name>
        <dbReference type="ChEBI" id="CHEBI:60240"/>
        <label>1</label>
    </ligand>
</feature>
<dbReference type="Gene3D" id="3.20.20.140">
    <property type="entry name" value="Metal-dependent hydrolases"/>
    <property type="match status" value="1"/>
</dbReference>
<dbReference type="PANTHER" id="PTHR10819:SF3">
    <property type="entry name" value="PHOSPHOTRIESTERASE-RELATED PROTEIN"/>
    <property type="match status" value="1"/>
</dbReference>
<feature type="binding site" evidence="3">
    <location>
        <position position="290"/>
    </location>
    <ligand>
        <name>a divalent metal cation</name>
        <dbReference type="ChEBI" id="CHEBI:60240"/>
        <label>1</label>
    </ligand>
</feature>
<evidence type="ECO:0000256" key="1">
    <source>
        <dbReference type="ARBA" id="ARBA00022723"/>
    </source>
</evidence>
<comment type="caution">
    <text evidence="4">Lacks conserved residue(s) required for the propagation of feature annotation.</text>
</comment>
<evidence type="ECO:0000313" key="5">
    <source>
        <dbReference type="EMBL" id="TNB49025.1"/>
    </source>
</evidence>
<dbReference type="AlphaFoldDB" id="A0A5C4JUC9"/>
<comment type="similarity">
    <text evidence="4">Belongs to the metallo-dependent hydrolases superfamily. Phosphotriesterase family.</text>
</comment>
<accession>A0A5C4JUC9</accession>
<keyword evidence="1 3" id="KW-0479">Metal-binding</keyword>
<comment type="caution">
    <text evidence="5">The sequence shown here is derived from an EMBL/GenBank/DDBJ whole genome shotgun (WGS) entry which is preliminary data.</text>
</comment>
<dbReference type="InterPro" id="IPR001559">
    <property type="entry name" value="Phosphotriesterase"/>
</dbReference>
<dbReference type="Proteomes" id="UP000307874">
    <property type="component" value="Unassembled WGS sequence"/>
</dbReference>
<evidence type="ECO:0000256" key="3">
    <source>
        <dbReference type="PIRSR" id="PIRSR601559-52"/>
    </source>
</evidence>
<proteinExistence type="inferred from homology"/>
<keyword evidence="6" id="KW-1185">Reference proteome</keyword>
<dbReference type="RefSeq" id="WP_138747060.1">
    <property type="nucleotide sequence ID" value="NZ_VCLB01000002.1"/>
</dbReference>
<dbReference type="PROSITE" id="PS51347">
    <property type="entry name" value="PHOSPHOTRIESTERASE_2"/>
    <property type="match status" value="1"/>
</dbReference>
<dbReference type="Pfam" id="PF02126">
    <property type="entry name" value="PTE"/>
    <property type="match status" value="1"/>
</dbReference>